<evidence type="ECO:0000313" key="1">
    <source>
        <dbReference type="EMBL" id="RRR66037.1"/>
    </source>
</evidence>
<evidence type="ECO:0000313" key="2">
    <source>
        <dbReference type="Proteomes" id="UP000280307"/>
    </source>
</evidence>
<sequence>MNLEQTTRIITQADLRITHHRQQIAAWYESIPTNDPYTAATRQKVATLLKHLNHARLAVSATRIAASTVEAPNLPLHRDLERMLQDVDHLIAALNTVWHRIEAKAKTMSSSDPKRAAYLRLVAQVKTARMACLRVRETGLTVTPLDYRPDELLF</sequence>
<dbReference type="Proteomes" id="UP000280307">
    <property type="component" value="Unassembled WGS sequence"/>
</dbReference>
<dbReference type="AlphaFoldDB" id="A0A426TRG0"/>
<gene>
    <name evidence="1" type="ORF">EI684_21460</name>
</gene>
<reference evidence="1 2" key="1">
    <citation type="submission" date="2018-12" db="EMBL/GenBank/DDBJ databases">
        <title>Genome Sequence of Candidatus Viridilinea halotolerans isolated from saline sulfide-rich spring.</title>
        <authorList>
            <person name="Grouzdev D.S."/>
            <person name="Burganskaya E.I."/>
            <person name="Krutkina M.S."/>
            <person name="Sukhacheva M.V."/>
            <person name="Gorlenko V.M."/>
        </authorList>
    </citation>
    <scope>NUCLEOTIDE SEQUENCE [LARGE SCALE GENOMIC DNA]</scope>
    <source>
        <strain evidence="1">Chok-6</strain>
    </source>
</reference>
<organism evidence="1 2">
    <name type="scientific">Candidatus Viridilinea halotolerans</name>
    <dbReference type="NCBI Taxonomy" id="2491704"/>
    <lineage>
        <taxon>Bacteria</taxon>
        <taxon>Bacillati</taxon>
        <taxon>Chloroflexota</taxon>
        <taxon>Chloroflexia</taxon>
        <taxon>Chloroflexales</taxon>
        <taxon>Chloroflexineae</taxon>
        <taxon>Oscillochloridaceae</taxon>
        <taxon>Candidatus Viridilinea</taxon>
    </lineage>
</organism>
<comment type="caution">
    <text evidence="1">The sequence shown here is derived from an EMBL/GenBank/DDBJ whole genome shotgun (WGS) entry which is preliminary data.</text>
</comment>
<protein>
    <submittedName>
        <fullName evidence="1">Uncharacterized protein</fullName>
    </submittedName>
</protein>
<name>A0A426TRG0_9CHLR</name>
<dbReference type="EMBL" id="RSAS01000889">
    <property type="protein sequence ID" value="RRR66037.1"/>
    <property type="molecule type" value="Genomic_DNA"/>
</dbReference>
<proteinExistence type="predicted"/>
<accession>A0A426TRG0</accession>